<evidence type="ECO:0000256" key="1">
    <source>
        <dbReference type="SAM" id="MobiDB-lite"/>
    </source>
</evidence>
<dbReference type="Proteomes" id="UP000626244">
    <property type="component" value="Unassembled WGS sequence"/>
</dbReference>
<feature type="transmembrane region" description="Helical" evidence="2">
    <location>
        <begin position="131"/>
        <end position="155"/>
    </location>
</feature>
<feature type="region of interest" description="Disordered" evidence="1">
    <location>
        <begin position="43"/>
        <end position="114"/>
    </location>
</feature>
<keyword evidence="2" id="KW-0472">Membrane</keyword>
<feature type="compositionally biased region" description="Basic and acidic residues" evidence="1">
    <location>
        <begin position="63"/>
        <end position="73"/>
    </location>
</feature>
<dbReference type="OrthoDB" id="2991597at2"/>
<dbReference type="RefSeq" id="WP_088004299.1">
    <property type="nucleotide sequence ID" value="NZ_BMHB01000011.1"/>
</dbReference>
<feature type="compositionally biased region" description="Low complexity" evidence="1">
    <location>
        <begin position="74"/>
        <end position="90"/>
    </location>
</feature>
<reference evidence="4" key="1">
    <citation type="journal article" date="2019" name="Int. J. Syst. Evol. Microbiol.">
        <title>The Global Catalogue of Microorganisms (GCM) 10K type strain sequencing project: providing services to taxonomists for standard genome sequencing and annotation.</title>
        <authorList>
            <consortium name="The Broad Institute Genomics Platform"/>
            <consortium name="The Broad Institute Genome Sequencing Center for Infectious Disease"/>
            <person name="Wu L."/>
            <person name="Ma J."/>
        </authorList>
    </citation>
    <scope>NUCLEOTIDE SEQUENCE [LARGE SCALE GENOMIC DNA]</scope>
    <source>
        <strain evidence="4">CGMCC 1.14993</strain>
    </source>
</reference>
<proteinExistence type="predicted"/>
<keyword evidence="4" id="KW-1185">Reference proteome</keyword>
<feature type="compositionally biased region" description="Low complexity" evidence="1">
    <location>
        <begin position="51"/>
        <end position="62"/>
    </location>
</feature>
<accession>A0A8J3F2M9</accession>
<keyword evidence="2" id="KW-0812">Transmembrane</keyword>
<name>A0A8J3F2M9_9BACI</name>
<evidence type="ECO:0000313" key="3">
    <source>
        <dbReference type="EMBL" id="GGI18562.1"/>
    </source>
</evidence>
<sequence length="156" mass="18694">MQSNEARQLCNNYRGQVVRIYDKSGKEHYGRITKVTDDQVWIEPIDQQRQNSNYSNNRSSNRSRNDFNRERSNRNYSNRDYSNRNYSNRNSTDRDYSNRNYSNRDYSNRNYRQDQRYNNNFRERDNFRCGFFGCGFGVSIAIGFIAGIALAALFFF</sequence>
<feature type="compositionally biased region" description="Low complexity" evidence="1">
    <location>
        <begin position="98"/>
        <end position="110"/>
    </location>
</feature>
<gene>
    <name evidence="3" type="ORF">GCM10007380_43520</name>
</gene>
<evidence type="ECO:0000313" key="4">
    <source>
        <dbReference type="Proteomes" id="UP000626244"/>
    </source>
</evidence>
<evidence type="ECO:0000256" key="2">
    <source>
        <dbReference type="SAM" id="Phobius"/>
    </source>
</evidence>
<keyword evidence="2" id="KW-1133">Transmembrane helix</keyword>
<dbReference type="AlphaFoldDB" id="A0A8J3F2M9"/>
<protein>
    <submittedName>
        <fullName evidence="3">Uncharacterized protein</fullName>
    </submittedName>
</protein>
<comment type="caution">
    <text evidence="3">The sequence shown here is derived from an EMBL/GenBank/DDBJ whole genome shotgun (WGS) entry which is preliminary data.</text>
</comment>
<dbReference type="EMBL" id="BMHB01000011">
    <property type="protein sequence ID" value="GGI18562.1"/>
    <property type="molecule type" value="Genomic_DNA"/>
</dbReference>
<organism evidence="3 4">
    <name type="scientific">Gottfriedia solisilvae</name>
    <dbReference type="NCBI Taxonomy" id="1516104"/>
    <lineage>
        <taxon>Bacteria</taxon>
        <taxon>Bacillati</taxon>
        <taxon>Bacillota</taxon>
        <taxon>Bacilli</taxon>
        <taxon>Bacillales</taxon>
        <taxon>Bacillaceae</taxon>
        <taxon>Gottfriedia</taxon>
    </lineage>
</organism>